<evidence type="ECO:0000313" key="7">
    <source>
        <dbReference type="EMBL" id="KAL3075275.1"/>
    </source>
</evidence>
<organism evidence="7 8">
    <name type="scientific">Heterodera trifolii</name>
    <dbReference type="NCBI Taxonomy" id="157864"/>
    <lineage>
        <taxon>Eukaryota</taxon>
        <taxon>Metazoa</taxon>
        <taxon>Ecdysozoa</taxon>
        <taxon>Nematoda</taxon>
        <taxon>Chromadorea</taxon>
        <taxon>Rhabditida</taxon>
        <taxon>Tylenchina</taxon>
        <taxon>Tylenchomorpha</taxon>
        <taxon>Tylenchoidea</taxon>
        <taxon>Heteroderidae</taxon>
        <taxon>Heteroderinae</taxon>
        <taxon>Heterodera</taxon>
    </lineage>
</organism>
<evidence type="ECO:0000256" key="4">
    <source>
        <dbReference type="ARBA" id="ARBA00023136"/>
    </source>
</evidence>
<name>A0ABD2IBR7_9BILA</name>
<evidence type="ECO:0000256" key="3">
    <source>
        <dbReference type="ARBA" id="ARBA00022989"/>
    </source>
</evidence>
<keyword evidence="8" id="KW-1185">Reference proteome</keyword>
<keyword evidence="4 6" id="KW-0472">Membrane</keyword>
<keyword evidence="3 6" id="KW-1133">Transmembrane helix</keyword>
<dbReference type="Pfam" id="PF02535">
    <property type="entry name" value="Zip"/>
    <property type="match status" value="1"/>
</dbReference>
<feature type="compositionally biased region" description="Low complexity" evidence="5">
    <location>
        <begin position="178"/>
        <end position="190"/>
    </location>
</feature>
<evidence type="ECO:0000256" key="5">
    <source>
        <dbReference type="SAM" id="MobiDB-lite"/>
    </source>
</evidence>
<dbReference type="PANTHER" id="PTHR11040:SF140">
    <property type="entry name" value="ZRT (ZRT), IRT- (IRT-) LIKE PROTEIN TRANSPORTER"/>
    <property type="match status" value="1"/>
</dbReference>
<accession>A0ABD2IBR7</accession>
<proteinExistence type="predicted"/>
<dbReference type="InterPro" id="IPR003689">
    <property type="entry name" value="ZIP"/>
</dbReference>
<reference evidence="7 8" key="1">
    <citation type="submission" date="2024-10" db="EMBL/GenBank/DDBJ databases">
        <authorList>
            <person name="Kim D."/>
        </authorList>
    </citation>
    <scope>NUCLEOTIDE SEQUENCE [LARGE SCALE GENOMIC DNA]</scope>
    <source>
        <strain evidence="7">BH-2024</strain>
    </source>
</reference>
<keyword evidence="2 6" id="KW-0812">Transmembrane</keyword>
<evidence type="ECO:0000256" key="2">
    <source>
        <dbReference type="ARBA" id="ARBA00022692"/>
    </source>
</evidence>
<feature type="compositionally biased region" description="Polar residues" evidence="5">
    <location>
        <begin position="294"/>
        <end position="304"/>
    </location>
</feature>
<feature type="region of interest" description="Disordered" evidence="5">
    <location>
        <begin position="161"/>
        <end position="209"/>
    </location>
</feature>
<dbReference type="Proteomes" id="UP001620626">
    <property type="component" value="Unassembled WGS sequence"/>
</dbReference>
<dbReference type="EMBL" id="JBICBT010001281">
    <property type="protein sequence ID" value="KAL3075275.1"/>
    <property type="molecule type" value="Genomic_DNA"/>
</dbReference>
<protein>
    <submittedName>
        <fullName evidence="7">Uncharacterized protein</fullName>
    </submittedName>
</protein>
<feature type="compositionally biased region" description="Basic and acidic residues" evidence="5">
    <location>
        <begin position="191"/>
        <end position="209"/>
    </location>
</feature>
<evidence type="ECO:0000256" key="1">
    <source>
        <dbReference type="ARBA" id="ARBA00004141"/>
    </source>
</evidence>
<gene>
    <name evidence="7" type="ORF">niasHT_033849</name>
</gene>
<feature type="transmembrane region" description="Helical" evidence="6">
    <location>
        <begin position="25"/>
        <end position="46"/>
    </location>
</feature>
<feature type="compositionally biased region" description="Low complexity" evidence="5">
    <location>
        <begin position="258"/>
        <end position="272"/>
    </location>
</feature>
<dbReference type="GO" id="GO:0016020">
    <property type="term" value="C:membrane"/>
    <property type="evidence" value="ECO:0007669"/>
    <property type="project" value="UniProtKB-SubCell"/>
</dbReference>
<dbReference type="AlphaFoldDB" id="A0ABD2IBR7"/>
<feature type="transmembrane region" description="Helical" evidence="6">
    <location>
        <begin position="67"/>
        <end position="94"/>
    </location>
</feature>
<feature type="region of interest" description="Disordered" evidence="5">
    <location>
        <begin position="242"/>
        <end position="304"/>
    </location>
</feature>
<evidence type="ECO:0000313" key="8">
    <source>
        <dbReference type="Proteomes" id="UP001620626"/>
    </source>
</evidence>
<dbReference type="GO" id="GO:0006829">
    <property type="term" value="P:zinc ion transport"/>
    <property type="evidence" value="ECO:0007669"/>
    <property type="project" value="UniProtKB-ARBA"/>
</dbReference>
<dbReference type="PANTHER" id="PTHR11040">
    <property type="entry name" value="ZINC/IRON TRANSPORTER"/>
    <property type="match status" value="1"/>
</dbReference>
<sequence>MDAINNETTPAPIGPSKQSHDALKAVMLVVLFFSTFLASTTMGAPVEKECYLFKMRRNFVRSRATTSPYMGGFLSLASCFAAGVFLATCLLDMLPDVLNSWARADQRVRRWWGVADGPSRPFPLCALFIAVGFLLVLVLEQVAQCALEWVGQRAAAGGGSLLFTDGHHHQRSPPPPQRHQTVQSVLQQQLQHDEGGHSGGGGRRDSQRQPLLGDEHQHQILSSHREDGHGSPSFAVAAEHHQQLATSMADQQHHDQPQHSSSSVQHQQQQLGAEEEQQHQQRHNGAENSGDDGNGTNAGFECQNSNLQALKQEFENLESL</sequence>
<evidence type="ECO:0000256" key="6">
    <source>
        <dbReference type="SAM" id="Phobius"/>
    </source>
</evidence>
<comment type="caution">
    <text evidence="7">The sequence shown here is derived from an EMBL/GenBank/DDBJ whole genome shotgun (WGS) entry which is preliminary data.</text>
</comment>
<feature type="transmembrane region" description="Helical" evidence="6">
    <location>
        <begin position="121"/>
        <end position="139"/>
    </location>
</feature>
<comment type="subcellular location">
    <subcellularLocation>
        <location evidence="1">Membrane</location>
        <topology evidence="1">Multi-pass membrane protein</topology>
    </subcellularLocation>
</comment>